<comment type="caution">
    <text evidence="2">The sequence shown here is derived from an EMBL/GenBank/DDBJ whole genome shotgun (WGS) entry which is preliminary data.</text>
</comment>
<evidence type="ECO:0000313" key="2">
    <source>
        <dbReference type="EMBL" id="KAK8851255.1"/>
    </source>
</evidence>
<gene>
    <name evidence="2" type="ORF">PGQ11_013734</name>
</gene>
<dbReference type="EMBL" id="JAPCWZ010000009">
    <property type="protein sequence ID" value="KAK8851255.1"/>
    <property type="molecule type" value="Genomic_DNA"/>
</dbReference>
<accession>A0ABR2HQ91</accession>
<evidence type="ECO:0000313" key="3">
    <source>
        <dbReference type="Proteomes" id="UP001390339"/>
    </source>
</evidence>
<name>A0ABR2HQ91_9PEZI</name>
<dbReference type="Proteomes" id="UP001390339">
    <property type="component" value="Unassembled WGS sequence"/>
</dbReference>
<evidence type="ECO:0000256" key="1">
    <source>
        <dbReference type="SAM" id="MobiDB-lite"/>
    </source>
</evidence>
<reference evidence="2 3" key="1">
    <citation type="journal article" date="2024" name="IMA Fungus">
        <title>Apiospora arundinis, a panoply of carbohydrate-active enzymes and secondary metabolites.</title>
        <authorList>
            <person name="Sorensen T."/>
            <person name="Petersen C."/>
            <person name="Muurmann A.T."/>
            <person name="Christiansen J.V."/>
            <person name="Brundto M.L."/>
            <person name="Overgaard C.K."/>
            <person name="Boysen A.T."/>
            <person name="Wollenberg R.D."/>
            <person name="Larsen T.O."/>
            <person name="Sorensen J.L."/>
            <person name="Nielsen K.L."/>
            <person name="Sondergaard T.E."/>
        </authorList>
    </citation>
    <scope>NUCLEOTIDE SEQUENCE [LARGE SCALE GENOMIC DNA]</scope>
    <source>
        <strain evidence="2 3">AAU 773</strain>
    </source>
</reference>
<protein>
    <submittedName>
        <fullName evidence="2">Uncharacterized protein</fullName>
    </submittedName>
</protein>
<proteinExistence type="predicted"/>
<feature type="region of interest" description="Disordered" evidence="1">
    <location>
        <begin position="148"/>
        <end position="171"/>
    </location>
</feature>
<keyword evidence="3" id="KW-1185">Reference proteome</keyword>
<organism evidence="2 3">
    <name type="scientific">Apiospora arundinis</name>
    <dbReference type="NCBI Taxonomy" id="335852"/>
    <lineage>
        <taxon>Eukaryota</taxon>
        <taxon>Fungi</taxon>
        <taxon>Dikarya</taxon>
        <taxon>Ascomycota</taxon>
        <taxon>Pezizomycotina</taxon>
        <taxon>Sordariomycetes</taxon>
        <taxon>Xylariomycetidae</taxon>
        <taxon>Amphisphaeriales</taxon>
        <taxon>Apiosporaceae</taxon>
        <taxon>Apiospora</taxon>
    </lineage>
</organism>
<sequence length="171" mass="17816">MTPYPVCCTTRVHITVLGKLLTDALTGSNKLAPGSEPELAIVETQDDGASQLPGQATAPPLDESFCAYIATSVEDAAQHHVGGGSYFAALDQQSSNDEETVLLVARRPDGTIEGTARVTFESAQIVLVSLTMATLGFDEIRSIGESPGGVYGRPAKPLMEGGSAPRKRLGG</sequence>